<comment type="similarity">
    <text evidence="2 7">Belongs to the glycosyl hydrolase 1 family.</text>
</comment>
<keyword evidence="3" id="KW-0150">Chloroplast</keyword>
<evidence type="ECO:0000256" key="1">
    <source>
        <dbReference type="ARBA" id="ARBA00004229"/>
    </source>
</evidence>
<dbReference type="PANTHER" id="PTHR10353">
    <property type="entry name" value="GLYCOSYL HYDROLASE"/>
    <property type="match status" value="1"/>
</dbReference>
<organism evidence="8 9">
    <name type="scientific">Panicum virgatum</name>
    <name type="common">Blackwell switchgrass</name>
    <dbReference type="NCBI Taxonomy" id="38727"/>
    <lineage>
        <taxon>Eukaryota</taxon>
        <taxon>Viridiplantae</taxon>
        <taxon>Streptophyta</taxon>
        <taxon>Embryophyta</taxon>
        <taxon>Tracheophyta</taxon>
        <taxon>Spermatophyta</taxon>
        <taxon>Magnoliopsida</taxon>
        <taxon>Liliopsida</taxon>
        <taxon>Poales</taxon>
        <taxon>Poaceae</taxon>
        <taxon>PACMAD clade</taxon>
        <taxon>Panicoideae</taxon>
        <taxon>Panicodae</taxon>
        <taxon>Paniceae</taxon>
        <taxon>Panicinae</taxon>
        <taxon>Panicum</taxon>
        <taxon>Panicum sect. Hiantes</taxon>
    </lineage>
</organism>
<accession>A0A8T0P1V0</accession>
<evidence type="ECO:0000256" key="7">
    <source>
        <dbReference type="RuleBase" id="RU003690"/>
    </source>
</evidence>
<comment type="caution">
    <text evidence="8">The sequence shown here is derived from an EMBL/GenBank/DDBJ whole genome shotgun (WGS) entry which is preliminary data.</text>
</comment>
<dbReference type="EMBL" id="CM029052">
    <property type="protein sequence ID" value="KAG2555987.1"/>
    <property type="molecule type" value="Genomic_DNA"/>
</dbReference>
<evidence type="ECO:0000313" key="9">
    <source>
        <dbReference type="Proteomes" id="UP000823388"/>
    </source>
</evidence>
<dbReference type="Pfam" id="PF00232">
    <property type="entry name" value="Glyco_hydro_1"/>
    <property type="match status" value="1"/>
</dbReference>
<keyword evidence="5" id="KW-0809">Transit peptide</keyword>
<keyword evidence="4" id="KW-0934">Plastid</keyword>
<name>A0A8T0P1V0_PANVG</name>
<evidence type="ECO:0000256" key="3">
    <source>
        <dbReference type="ARBA" id="ARBA00022528"/>
    </source>
</evidence>
<evidence type="ECO:0008006" key="10">
    <source>
        <dbReference type="Google" id="ProtNLM"/>
    </source>
</evidence>
<dbReference type="Gene3D" id="3.20.20.80">
    <property type="entry name" value="Glycosidases"/>
    <property type="match status" value="1"/>
</dbReference>
<dbReference type="InterPro" id="IPR001360">
    <property type="entry name" value="Glyco_hydro_1"/>
</dbReference>
<evidence type="ECO:0000313" key="8">
    <source>
        <dbReference type="EMBL" id="KAG2555987.1"/>
    </source>
</evidence>
<dbReference type="SUPFAM" id="SSF51445">
    <property type="entry name" value="(Trans)glycosidases"/>
    <property type="match status" value="1"/>
</dbReference>
<keyword evidence="6" id="KW-0378">Hydrolase</keyword>
<dbReference type="Proteomes" id="UP000823388">
    <property type="component" value="Chromosome 8N"/>
</dbReference>
<dbReference type="PANTHER" id="PTHR10353:SF326">
    <property type="entry name" value="4-HYDROXY-7-METHOXY-3-OXO-3,4-DIHYDRO-2H-1,4-BENZOXAZIN-2-YL GLUCOSIDE BETA-D-GLUCOSIDASE 1, CHLOROPLASTIC"/>
    <property type="match status" value="1"/>
</dbReference>
<evidence type="ECO:0000256" key="4">
    <source>
        <dbReference type="ARBA" id="ARBA00022640"/>
    </source>
</evidence>
<evidence type="ECO:0000256" key="6">
    <source>
        <dbReference type="ARBA" id="ARBA00023295"/>
    </source>
</evidence>
<keyword evidence="9" id="KW-1185">Reference proteome</keyword>
<evidence type="ECO:0000256" key="5">
    <source>
        <dbReference type="ARBA" id="ARBA00022946"/>
    </source>
</evidence>
<comment type="subcellular location">
    <subcellularLocation>
        <location evidence="1">Plastid</location>
        <location evidence="1">Chloroplast</location>
    </subcellularLocation>
</comment>
<gene>
    <name evidence="8" type="ORF">PVAP13_8NG057302</name>
</gene>
<evidence type="ECO:0000256" key="2">
    <source>
        <dbReference type="ARBA" id="ARBA00010838"/>
    </source>
</evidence>
<dbReference type="GO" id="GO:0005975">
    <property type="term" value="P:carbohydrate metabolic process"/>
    <property type="evidence" value="ECO:0007669"/>
    <property type="project" value="InterPro"/>
</dbReference>
<reference evidence="8" key="1">
    <citation type="submission" date="2020-05" db="EMBL/GenBank/DDBJ databases">
        <title>WGS assembly of Panicum virgatum.</title>
        <authorList>
            <person name="Lovell J.T."/>
            <person name="Jenkins J."/>
            <person name="Shu S."/>
            <person name="Juenger T.E."/>
            <person name="Schmutz J."/>
        </authorList>
    </citation>
    <scope>NUCLEOTIDE SEQUENCE</scope>
    <source>
        <strain evidence="8">AP13</strain>
    </source>
</reference>
<dbReference type="AlphaFoldDB" id="A0A8T0P1V0"/>
<protein>
    <recommendedName>
        <fullName evidence="10">4-hydroxy-7-methoxy-3-oxo-3,4-dihydro-2H-1,4-benzoxazin-2-yl glucosidebeta-D-glucosidase</fullName>
    </recommendedName>
</protein>
<proteinExistence type="inferred from homology"/>
<sequence>MALLASALTSHSVHSGLRSYIGPNGDNLSWHLSSSKKSKRRCGLIRSRAETMSSELAQEHLLPWKSQGGSGSPTGSSLAPPLQHTKLKVLGMSMARGQALGTTSVTIILEDVKLLKEMGMDAYRFSISWSRILPKGTLEGGINYKGLQYYENLINTLKENGIEPYVTIFHWDTPQALEDKYGSFLNRRIVKDYTDFAKVCFEHFGDKVKHWFTFNEPHTFCSYAYGMGLHAPGRCSPGLKCAIPCGDSLNEPYRVGHNCRGS</sequence>
<keyword evidence="6" id="KW-0326">Glycosidase</keyword>
<dbReference type="GO" id="GO:0009507">
    <property type="term" value="C:chloroplast"/>
    <property type="evidence" value="ECO:0007669"/>
    <property type="project" value="UniProtKB-SubCell"/>
</dbReference>
<dbReference type="GO" id="GO:0008422">
    <property type="term" value="F:beta-glucosidase activity"/>
    <property type="evidence" value="ECO:0007669"/>
    <property type="project" value="UniProtKB-ARBA"/>
</dbReference>
<dbReference type="InterPro" id="IPR017853">
    <property type="entry name" value="GH"/>
</dbReference>